<sequence>MLVGLLSHGATAQIDAGLFRYPDVSQTHIVFTYANDLWVVPKTGGVASRLSSPAGVEVYPKFSPDGKSIAFTGNYDGNYDIYTLPTLGGVPARLTYHGGTDRVVDWFPDGQHILFASGREAGRERFNQCFKLKPGGGVPEKLPMPYAEFGSVSPAGPQLWRV</sequence>
<protein>
    <submittedName>
        <fullName evidence="7">PD40 domain-containing protein</fullName>
    </submittedName>
</protein>
<keyword evidence="8" id="KW-1185">Reference proteome</keyword>
<dbReference type="PANTHER" id="PTHR43253">
    <property type="entry name" value="TRICORN PROTEASE HOMOLOG 2-RELATED"/>
    <property type="match status" value="1"/>
</dbReference>
<dbReference type="AlphaFoldDB" id="A0AAP2GKQ3"/>
<dbReference type="Pfam" id="PF26549">
    <property type="entry name" value="Tricorn_N"/>
    <property type="match status" value="1"/>
</dbReference>
<name>A0AAP2GKQ3_9BACT</name>
<evidence type="ECO:0000256" key="6">
    <source>
        <dbReference type="ARBA" id="ARBA00022825"/>
    </source>
</evidence>
<dbReference type="EMBL" id="JAHESC010000081">
    <property type="protein sequence ID" value="MBT1690696.1"/>
    <property type="molecule type" value="Genomic_DNA"/>
</dbReference>
<comment type="similarity">
    <text evidence="2">Belongs to the peptidase S41B family.</text>
</comment>
<reference evidence="7 8" key="1">
    <citation type="submission" date="2021-05" db="EMBL/GenBank/DDBJ databases">
        <title>A Polyphasic approach of four new species of the genus Ohtaekwangia: Ohtaekwangia histidinii sp. nov., Ohtaekwangia cretensis sp. nov., Ohtaekwangia indiensis sp. nov., Ohtaekwangia reichenbachii sp. nov. from diverse environment.</title>
        <authorList>
            <person name="Octaviana S."/>
        </authorList>
    </citation>
    <scope>NUCLEOTIDE SEQUENCE [LARGE SCALE GENOMIC DNA]</scope>
    <source>
        <strain evidence="7 8">PWU37</strain>
    </source>
</reference>
<evidence type="ECO:0000256" key="4">
    <source>
        <dbReference type="ARBA" id="ARBA00022670"/>
    </source>
</evidence>
<evidence type="ECO:0000256" key="2">
    <source>
        <dbReference type="ARBA" id="ARBA00008524"/>
    </source>
</evidence>
<dbReference type="Gene3D" id="2.120.10.60">
    <property type="entry name" value="Tricorn protease N-terminal domain"/>
    <property type="match status" value="1"/>
</dbReference>
<keyword evidence="3" id="KW-0963">Cytoplasm</keyword>
<dbReference type="GO" id="GO:0005737">
    <property type="term" value="C:cytoplasm"/>
    <property type="evidence" value="ECO:0007669"/>
    <property type="project" value="UniProtKB-SubCell"/>
</dbReference>
<dbReference type="Proteomes" id="UP001319180">
    <property type="component" value="Unassembled WGS sequence"/>
</dbReference>
<dbReference type="InterPro" id="IPR012393">
    <property type="entry name" value="Tricorn_protease"/>
</dbReference>
<keyword evidence="4" id="KW-0645">Protease</keyword>
<proteinExistence type="inferred from homology"/>
<feature type="non-terminal residue" evidence="7">
    <location>
        <position position="162"/>
    </location>
</feature>
<keyword evidence="6" id="KW-0720">Serine protease</keyword>
<accession>A0AAP2GKQ3</accession>
<organism evidence="7 8">
    <name type="scientific">Dawidia soli</name>
    <dbReference type="NCBI Taxonomy" id="2782352"/>
    <lineage>
        <taxon>Bacteria</taxon>
        <taxon>Pseudomonadati</taxon>
        <taxon>Bacteroidota</taxon>
        <taxon>Cytophagia</taxon>
        <taxon>Cytophagales</taxon>
        <taxon>Chryseotaleaceae</taxon>
        <taxon>Dawidia</taxon>
    </lineage>
</organism>
<evidence type="ECO:0000256" key="3">
    <source>
        <dbReference type="ARBA" id="ARBA00022490"/>
    </source>
</evidence>
<evidence type="ECO:0000313" key="7">
    <source>
        <dbReference type="EMBL" id="MBT1690696.1"/>
    </source>
</evidence>
<evidence type="ECO:0000256" key="5">
    <source>
        <dbReference type="ARBA" id="ARBA00022801"/>
    </source>
</evidence>
<dbReference type="GO" id="GO:0006508">
    <property type="term" value="P:proteolysis"/>
    <property type="evidence" value="ECO:0007669"/>
    <property type="project" value="UniProtKB-KW"/>
</dbReference>
<dbReference type="SUPFAM" id="SSF69304">
    <property type="entry name" value="Tricorn protease N-terminal domain"/>
    <property type="match status" value="1"/>
</dbReference>
<dbReference type="GO" id="GO:0008236">
    <property type="term" value="F:serine-type peptidase activity"/>
    <property type="evidence" value="ECO:0007669"/>
    <property type="project" value="UniProtKB-KW"/>
</dbReference>
<evidence type="ECO:0000313" key="8">
    <source>
        <dbReference type="Proteomes" id="UP001319180"/>
    </source>
</evidence>
<keyword evidence="5" id="KW-0378">Hydrolase</keyword>
<gene>
    <name evidence="7" type="ORF">KK078_29295</name>
</gene>
<comment type="subcellular location">
    <subcellularLocation>
        <location evidence="1">Cytoplasm</location>
    </subcellularLocation>
</comment>
<dbReference type="PANTHER" id="PTHR43253:SF1">
    <property type="entry name" value="TRICORN PROTEASE HOMOLOG 2-RELATED"/>
    <property type="match status" value="1"/>
</dbReference>
<evidence type="ECO:0000256" key="1">
    <source>
        <dbReference type="ARBA" id="ARBA00004496"/>
    </source>
</evidence>
<comment type="caution">
    <text evidence="7">The sequence shown here is derived from an EMBL/GenBank/DDBJ whole genome shotgun (WGS) entry which is preliminary data.</text>
</comment>